<dbReference type="OrthoDB" id="1859733at2759"/>
<organism evidence="2 3">
    <name type="scientific">Pleurotus eryngii</name>
    <name type="common">Boletus of the steppes</name>
    <dbReference type="NCBI Taxonomy" id="5323"/>
    <lineage>
        <taxon>Eukaryota</taxon>
        <taxon>Fungi</taxon>
        <taxon>Dikarya</taxon>
        <taxon>Basidiomycota</taxon>
        <taxon>Agaricomycotina</taxon>
        <taxon>Agaricomycetes</taxon>
        <taxon>Agaricomycetidae</taxon>
        <taxon>Agaricales</taxon>
        <taxon>Pleurotineae</taxon>
        <taxon>Pleurotaceae</taxon>
        <taxon>Pleurotus</taxon>
    </lineage>
</organism>
<gene>
    <name evidence="2" type="ORF">BDN71DRAFT_1507142</name>
</gene>
<keyword evidence="1" id="KW-0732">Signal</keyword>
<name>A0A9P5ZW77_PLEER</name>
<dbReference type="PANTHER" id="PTHR35567:SF1">
    <property type="entry name" value="CONSERVED FUNGAL PROTEIN (AFU_ORTHOLOGUE AFUA_1G14230)"/>
    <property type="match status" value="1"/>
</dbReference>
<dbReference type="Pfam" id="PF11937">
    <property type="entry name" value="DUF3455"/>
    <property type="match status" value="1"/>
</dbReference>
<dbReference type="Proteomes" id="UP000807025">
    <property type="component" value="Unassembled WGS sequence"/>
</dbReference>
<evidence type="ECO:0000313" key="3">
    <source>
        <dbReference type="Proteomes" id="UP000807025"/>
    </source>
</evidence>
<dbReference type="PANTHER" id="PTHR35567">
    <property type="entry name" value="MALATE DEHYDROGENASE (AFU_ORTHOLOGUE AFUA_2G13800)"/>
    <property type="match status" value="1"/>
</dbReference>
<evidence type="ECO:0008006" key="4">
    <source>
        <dbReference type="Google" id="ProtNLM"/>
    </source>
</evidence>
<comment type="caution">
    <text evidence="2">The sequence shown here is derived from an EMBL/GenBank/DDBJ whole genome shotgun (WGS) entry which is preliminary data.</text>
</comment>
<dbReference type="AlphaFoldDB" id="A0A9P5ZW77"/>
<keyword evidence="3" id="KW-1185">Reference proteome</keyword>
<feature type="chain" id="PRO_5040395328" description="Malate dehydrogenase" evidence="1">
    <location>
        <begin position="19"/>
        <end position="235"/>
    </location>
</feature>
<protein>
    <recommendedName>
        <fullName evidence="4">Malate dehydrogenase</fullName>
    </recommendedName>
</protein>
<accession>A0A9P5ZW77</accession>
<proteinExistence type="predicted"/>
<evidence type="ECO:0000256" key="1">
    <source>
        <dbReference type="SAM" id="SignalP"/>
    </source>
</evidence>
<dbReference type="EMBL" id="MU154566">
    <property type="protein sequence ID" value="KAF9495005.1"/>
    <property type="molecule type" value="Genomic_DNA"/>
</dbReference>
<reference evidence="2" key="1">
    <citation type="submission" date="2020-11" db="EMBL/GenBank/DDBJ databases">
        <authorList>
            <consortium name="DOE Joint Genome Institute"/>
            <person name="Ahrendt S."/>
            <person name="Riley R."/>
            <person name="Andreopoulos W."/>
            <person name="Labutti K."/>
            <person name="Pangilinan J."/>
            <person name="Ruiz-Duenas F.J."/>
            <person name="Barrasa J.M."/>
            <person name="Sanchez-Garcia M."/>
            <person name="Camarero S."/>
            <person name="Miyauchi S."/>
            <person name="Serrano A."/>
            <person name="Linde D."/>
            <person name="Babiker R."/>
            <person name="Drula E."/>
            <person name="Ayuso-Fernandez I."/>
            <person name="Pacheco R."/>
            <person name="Padilla G."/>
            <person name="Ferreira P."/>
            <person name="Barriuso J."/>
            <person name="Kellner H."/>
            <person name="Castanera R."/>
            <person name="Alfaro M."/>
            <person name="Ramirez L."/>
            <person name="Pisabarro A.G."/>
            <person name="Kuo A."/>
            <person name="Tritt A."/>
            <person name="Lipzen A."/>
            <person name="He G."/>
            <person name="Yan M."/>
            <person name="Ng V."/>
            <person name="Cullen D."/>
            <person name="Martin F."/>
            <person name="Rosso M.-N."/>
            <person name="Henrissat B."/>
            <person name="Hibbett D."/>
            <person name="Martinez A.T."/>
            <person name="Grigoriev I.V."/>
        </authorList>
    </citation>
    <scope>NUCLEOTIDE SEQUENCE</scope>
    <source>
        <strain evidence="2">ATCC 90797</strain>
    </source>
</reference>
<dbReference type="InterPro" id="IPR021851">
    <property type="entry name" value="DUF3455"/>
</dbReference>
<sequence>MVAFSLASIVVAASVVLAAPSIKTSGCDISKAKISIPSSQTALVQPTLAPSYVSVAIGIQNYTCTDADVPKYKSAGAVAELFDISCLVGTSTFNRIQDDVFIVWKLLPKQLTAAKVVELLHFAKTPTILGQHYFIINPLTGVGISPKWDFTSQGATKGNPNAFVVGARTGSLAAPTGPQDVDWLSLSNAQGQLADQIYRVDTRGGQPPASCAPGSAPIFVKYASKYWLFGGSIHH</sequence>
<feature type="signal peptide" evidence="1">
    <location>
        <begin position="1"/>
        <end position="18"/>
    </location>
</feature>
<evidence type="ECO:0000313" key="2">
    <source>
        <dbReference type="EMBL" id="KAF9495005.1"/>
    </source>
</evidence>